<evidence type="ECO:0000313" key="2">
    <source>
        <dbReference type="EMBL" id="KFZ37592.1"/>
    </source>
</evidence>
<feature type="transmembrane region" description="Helical" evidence="1">
    <location>
        <begin position="150"/>
        <end position="170"/>
    </location>
</feature>
<evidence type="ECO:0000256" key="1">
    <source>
        <dbReference type="SAM" id="Phobius"/>
    </source>
</evidence>
<dbReference type="AlphaFoldDB" id="A0A094JEB0"/>
<keyword evidence="3" id="KW-1185">Reference proteome</keyword>
<dbReference type="InterPro" id="IPR007498">
    <property type="entry name" value="PqiA-like"/>
</dbReference>
<feature type="transmembrane region" description="Helical" evidence="1">
    <location>
        <begin position="182"/>
        <end position="201"/>
    </location>
</feature>
<reference evidence="2 3" key="1">
    <citation type="submission" date="2014-06" db="EMBL/GenBank/DDBJ databases">
        <title>Shewanella sp. YQH10.</title>
        <authorList>
            <person name="Liu Y."/>
            <person name="Zeng R."/>
        </authorList>
    </citation>
    <scope>NUCLEOTIDE SEQUENCE [LARGE SCALE GENOMIC DNA]</scope>
    <source>
        <strain evidence="2 3">YQH10</strain>
    </source>
</reference>
<name>A0A094JEB0_9GAMM</name>
<dbReference type="STRING" id="1515746.HR45_09205"/>
<sequence length="209" mass="22471">MSHWKAALLLLLSLCLLIPGVTQPILSLSGTVEKAKLSATGMDMLASSVADDSESDRKHARNMIGMVAGLLGLNHLEGEVQVFDKTRSIWSTVTELYQSGNALVAFLVMLFSVIVPVIKILLTLCSMIARESLALRLQTLSGALSKWSMADVFVVALIISFMAGNASAGMGDMVRTNASFGLGFWFFLGYCLLSLLGHSLIKRVTVTNS</sequence>
<dbReference type="OrthoDB" id="9800207at2"/>
<keyword evidence="1" id="KW-0472">Membrane</keyword>
<proteinExistence type="predicted"/>
<gene>
    <name evidence="2" type="ORF">HR45_09205</name>
</gene>
<keyword evidence="1" id="KW-1133">Transmembrane helix</keyword>
<dbReference type="RefSeq" id="WP_037442109.1">
    <property type="nucleotide sequence ID" value="NZ_JPEO01000005.1"/>
</dbReference>
<dbReference type="Proteomes" id="UP000029264">
    <property type="component" value="Unassembled WGS sequence"/>
</dbReference>
<organism evidence="2 3">
    <name type="scientific">Shewanella mangrovi</name>
    <dbReference type="NCBI Taxonomy" id="1515746"/>
    <lineage>
        <taxon>Bacteria</taxon>
        <taxon>Pseudomonadati</taxon>
        <taxon>Pseudomonadota</taxon>
        <taxon>Gammaproteobacteria</taxon>
        <taxon>Alteromonadales</taxon>
        <taxon>Shewanellaceae</taxon>
        <taxon>Shewanella</taxon>
    </lineage>
</organism>
<dbReference type="eggNOG" id="COG2995">
    <property type="taxonomic scope" value="Bacteria"/>
</dbReference>
<evidence type="ECO:0000313" key="3">
    <source>
        <dbReference type="Proteomes" id="UP000029264"/>
    </source>
</evidence>
<dbReference type="EMBL" id="JPEO01000005">
    <property type="protein sequence ID" value="KFZ37592.1"/>
    <property type="molecule type" value="Genomic_DNA"/>
</dbReference>
<comment type="caution">
    <text evidence="2">The sequence shown here is derived from an EMBL/GenBank/DDBJ whole genome shotgun (WGS) entry which is preliminary data.</text>
</comment>
<feature type="transmembrane region" description="Helical" evidence="1">
    <location>
        <begin position="103"/>
        <end position="129"/>
    </location>
</feature>
<keyword evidence="1" id="KW-0812">Transmembrane</keyword>
<protein>
    <submittedName>
        <fullName evidence="2">Paraquat-inducible protein A</fullName>
    </submittedName>
</protein>
<accession>A0A094JEB0</accession>
<dbReference type="Pfam" id="PF04403">
    <property type="entry name" value="PqiA"/>
    <property type="match status" value="1"/>
</dbReference>